<accession>W2L024</accession>
<reference evidence="1" key="1">
    <citation type="submission" date="2013-11" db="EMBL/GenBank/DDBJ databases">
        <title>The Genome Sequence of Phytophthora parasitica CHvinca01.</title>
        <authorList>
            <consortium name="The Broad Institute Genomics Platform"/>
            <person name="Russ C."/>
            <person name="Tyler B."/>
            <person name="Panabieres F."/>
            <person name="Shan W."/>
            <person name="Tripathy S."/>
            <person name="Grunwald N."/>
            <person name="Machado M."/>
            <person name="Johnson C.S."/>
            <person name="Arredondo F."/>
            <person name="Hong C."/>
            <person name="Coffey M."/>
            <person name="Young S.K."/>
            <person name="Zeng Q."/>
            <person name="Gargeya S."/>
            <person name="Fitzgerald M."/>
            <person name="Abouelleil A."/>
            <person name="Alvarado L."/>
            <person name="Chapman S.B."/>
            <person name="Gainer-Dewar J."/>
            <person name="Goldberg J."/>
            <person name="Griggs A."/>
            <person name="Gujja S."/>
            <person name="Hansen M."/>
            <person name="Howarth C."/>
            <person name="Imamovic A."/>
            <person name="Ireland A."/>
            <person name="Larimer J."/>
            <person name="McCowan C."/>
            <person name="Murphy C."/>
            <person name="Pearson M."/>
            <person name="Poon T.W."/>
            <person name="Priest M."/>
            <person name="Roberts A."/>
            <person name="Saif S."/>
            <person name="Shea T."/>
            <person name="Sykes S."/>
            <person name="Wortman J."/>
            <person name="Nusbaum C."/>
            <person name="Birren B."/>
        </authorList>
    </citation>
    <scope>NUCLEOTIDE SEQUENCE [LARGE SCALE GENOMIC DNA]</scope>
    <source>
        <strain evidence="1">CHvinca01</strain>
    </source>
</reference>
<organism evidence="1">
    <name type="scientific">Phytophthora nicotianae</name>
    <name type="common">Potato buckeye rot agent</name>
    <name type="synonym">Phytophthora parasitica</name>
    <dbReference type="NCBI Taxonomy" id="4792"/>
    <lineage>
        <taxon>Eukaryota</taxon>
        <taxon>Sar</taxon>
        <taxon>Stramenopiles</taxon>
        <taxon>Oomycota</taxon>
        <taxon>Peronosporomycetes</taxon>
        <taxon>Peronosporales</taxon>
        <taxon>Peronosporaceae</taxon>
        <taxon>Phytophthora</taxon>
    </lineage>
</organism>
<sequence length="33" mass="3653">MEREALAVPNWHTGATLAVHRQTTGEHLVVDGR</sequence>
<dbReference type="Proteomes" id="UP000054423">
    <property type="component" value="Unassembled WGS sequence"/>
</dbReference>
<dbReference type="AlphaFoldDB" id="W2L024"/>
<protein>
    <submittedName>
        <fullName evidence="1">Uncharacterized protein</fullName>
    </submittedName>
</protein>
<gene>
    <name evidence="1" type="ORF">L917_10608</name>
</gene>
<evidence type="ECO:0000313" key="1">
    <source>
        <dbReference type="EMBL" id="ETL90786.1"/>
    </source>
</evidence>
<name>W2L024_PHYNI</name>
<proteinExistence type="predicted"/>
<dbReference type="EMBL" id="KI680263">
    <property type="protein sequence ID" value="ETL90786.1"/>
    <property type="molecule type" value="Genomic_DNA"/>
</dbReference>